<protein>
    <submittedName>
        <fullName evidence="1">Uncharacterized protein</fullName>
    </submittedName>
</protein>
<dbReference type="GeneID" id="43580790"/>
<dbReference type="AlphaFoldDB" id="A0A5E8BJH5"/>
<reference evidence="1 2" key="1">
    <citation type="submission" date="2019-09" db="EMBL/GenBank/DDBJ databases">
        <authorList>
            <person name="Brejova B."/>
        </authorList>
    </citation>
    <scope>NUCLEOTIDE SEQUENCE [LARGE SCALE GENOMIC DNA]</scope>
</reference>
<name>A0A5E8BJH5_9ASCO</name>
<keyword evidence="2" id="KW-1185">Reference proteome</keyword>
<sequence>MLHSASSSLRMLYDFTVQGRYTDQDELGEILGWYLQARFGDAHATSALAIVESTIHSSRKGSLQALHNTHQSQQLFARLLDADQHMTVASRKQAVYHHVHHVMGLPESVPVPIEALEYWHKYRGTSRGTALSLFIAGVHRKAHDSNDEW</sequence>
<gene>
    <name evidence="1" type="ORF">SAPINGB_P001970</name>
</gene>
<organism evidence="1 2">
    <name type="scientific">Magnusiomyces paraingens</name>
    <dbReference type="NCBI Taxonomy" id="2606893"/>
    <lineage>
        <taxon>Eukaryota</taxon>
        <taxon>Fungi</taxon>
        <taxon>Dikarya</taxon>
        <taxon>Ascomycota</taxon>
        <taxon>Saccharomycotina</taxon>
        <taxon>Dipodascomycetes</taxon>
        <taxon>Dipodascales</taxon>
        <taxon>Dipodascaceae</taxon>
        <taxon>Magnusiomyces</taxon>
    </lineage>
</organism>
<proteinExistence type="predicted"/>
<dbReference type="EMBL" id="CABVLU010000002">
    <property type="protein sequence ID" value="VVT48825.1"/>
    <property type="molecule type" value="Genomic_DNA"/>
</dbReference>
<dbReference type="Proteomes" id="UP000398389">
    <property type="component" value="Unassembled WGS sequence"/>
</dbReference>
<accession>A0A5E8BJH5</accession>
<evidence type="ECO:0000313" key="1">
    <source>
        <dbReference type="EMBL" id="VVT48825.1"/>
    </source>
</evidence>
<evidence type="ECO:0000313" key="2">
    <source>
        <dbReference type="Proteomes" id="UP000398389"/>
    </source>
</evidence>
<dbReference type="RefSeq" id="XP_031852581.1">
    <property type="nucleotide sequence ID" value="XM_031996690.1"/>
</dbReference>